<accession>A0A0M8MVM6</accession>
<comment type="caution">
    <text evidence="1">The sequence shown here is derived from an EMBL/GenBank/DDBJ whole genome shotgun (WGS) entry which is preliminary data.</text>
</comment>
<dbReference type="AlphaFoldDB" id="A0A0M8MVM6"/>
<dbReference type="PROSITE" id="PS51386">
    <property type="entry name" value="RINT1_TIP20"/>
    <property type="match status" value="1"/>
</dbReference>
<dbReference type="InterPro" id="IPR042044">
    <property type="entry name" value="EXOC6PINT-1/Sec15/Tip20_C_dom2"/>
</dbReference>
<dbReference type="Proteomes" id="UP000037751">
    <property type="component" value="Unassembled WGS sequence"/>
</dbReference>
<dbReference type="GO" id="GO:0070939">
    <property type="term" value="C:Dsl1/NZR complex"/>
    <property type="evidence" value="ECO:0007669"/>
    <property type="project" value="InterPro"/>
</dbReference>
<gene>
    <name evidence="1" type="ORF">Malapachy_0790</name>
</gene>
<reference evidence="1 2" key="1">
    <citation type="submission" date="2015-07" db="EMBL/GenBank/DDBJ databases">
        <title>Draft Genome Sequence of Malassezia furfur CBS1878 and Malassezia pachydermatis CBS1879.</title>
        <authorList>
            <person name="Triana S."/>
            <person name="Ohm R."/>
            <person name="Gonzalez A."/>
            <person name="DeCock H."/>
            <person name="Restrepo S."/>
            <person name="Celis A."/>
        </authorList>
    </citation>
    <scope>NUCLEOTIDE SEQUENCE [LARGE SCALE GENOMIC DNA]</scope>
    <source>
        <strain evidence="1 2">CBS 1879</strain>
    </source>
</reference>
<dbReference type="InterPro" id="IPR007528">
    <property type="entry name" value="RINT1_Tip20"/>
</dbReference>
<dbReference type="STRING" id="77020.A0A0M8MVM6"/>
<dbReference type="Gene3D" id="1.20.58.1420">
    <property type="entry name" value="Dsl1p vesicle tethering complex, Tip20p subunit, domain B"/>
    <property type="match status" value="1"/>
</dbReference>
<evidence type="ECO:0000313" key="1">
    <source>
        <dbReference type="EMBL" id="KOS14481.1"/>
    </source>
</evidence>
<evidence type="ECO:0000313" key="2">
    <source>
        <dbReference type="Proteomes" id="UP000037751"/>
    </source>
</evidence>
<proteinExistence type="predicted"/>
<name>A0A0M8MVM6_9BASI</name>
<organism evidence="1 2">
    <name type="scientific">Malassezia pachydermatis</name>
    <dbReference type="NCBI Taxonomy" id="77020"/>
    <lineage>
        <taxon>Eukaryota</taxon>
        <taxon>Fungi</taxon>
        <taxon>Dikarya</taxon>
        <taxon>Basidiomycota</taxon>
        <taxon>Ustilaginomycotina</taxon>
        <taxon>Malasseziomycetes</taxon>
        <taxon>Malasseziales</taxon>
        <taxon>Malasseziaceae</taxon>
        <taxon>Malassezia</taxon>
    </lineage>
</organism>
<dbReference type="GeneID" id="28727178"/>
<dbReference type="VEuPathDB" id="FungiDB:Malapachy_0790"/>
<dbReference type="GO" id="GO:0006888">
    <property type="term" value="P:endoplasmic reticulum to Golgi vesicle-mediated transport"/>
    <property type="evidence" value="ECO:0007669"/>
    <property type="project" value="InterPro"/>
</dbReference>
<dbReference type="Pfam" id="PF04437">
    <property type="entry name" value="RINT1_TIP1"/>
    <property type="match status" value="1"/>
</dbReference>
<dbReference type="InterPro" id="IPR042042">
    <property type="entry name" value="Tip20p_domB"/>
</dbReference>
<dbReference type="RefSeq" id="XP_017992113.1">
    <property type="nucleotide sequence ID" value="XM_018135303.1"/>
</dbReference>
<dbReference type="Gene3D" id="1.20.58.670">
    <property type="entry name" value="Dsl1p vesicle tethering complex, Tip20p subunit, domain D"/>
    <property type="match status" value="1"/>
</dbReference>
<dbReference type="OrthoDB" id="407410at2759"/>
<dbReference type="GO" id="GO:0060628">
    <property type="term" value="P:regulation of ER to Golgi vesicle-mediated transport"/>
    <property type="evidence" value="ECO:0007669"/>
    <property type="project" value="TreeGrafter"/>
</dbReference>
<dbReference type="PANTHER" id="PTHR13520:SF0">
    <property type="entry name" value="RAD50-INTERACTING PROTEIN 1"/>
    <property type="match status" value="1"/>
</dbReference>
<dbReference type="EMBL" id="LGAV01000003">
    <property type="protein sequence ID" value="KOS14481.1"/>
    <property type="molecule type" value="Genomic_DNA"/>
</dbReference>
<keyword evidence="2" id="KW-1185">Reference proteome</keyword>
<dbReference type="GO" id="GO:0006890">
    <property type="term" value="P:retrograde vesicle-mediated transport, Golgi to endoplasmic reticulum"/>
    <property type="evidence" value="ECO:0007669"/>
    <property type="project" value="InterPro"/>
</dbReference>
<dbReference type="PANTHER" id="PTHR13520">
    <property type="entry name" value="RAD50-INTERACTING PROTEIN 1 RINT-1"/>
    <property type="match status" value="1"/>
</dbReference>
<sequence>MTSQDIYPAYTLAKIRKEPALLLDYIHPPSSHHDHQIATTDADVRLVSLLHHATPETTEVLDAAVRAEHEDTMTQLQEAESLLREHVATMFQARGQTWDDDEDLSTALEQICAWASLPSVSSVDKHPSTAHTQHTEELAELYMARACTQLLSEMEEAQHMATQAPDDPQKQLTALRRLARLADEAPQRGPDGSPFLARALASIVQARDDLFRGLISKYKLALRHALGSIHWPPPEYENPNQEHRDHAPFHLFGSASLSMAWADLCELQFVAASLQLCSPPTCIRAPASVSSVESIQAIPAKPGTDEYTPLWAVNVLMEPLLLRFRYHFDGARPTNRLDKPEWFLSHMISLLKVNSVLFEPALDPWSHGGDVAQLTRVRHDVSIESPLRERHIAVDAPSELLHAILHPLRLKIQASMPRLANDHALLAHNISQFITFDSELRDTYAPSITASQGQGAVYLADEVLENDAWFQAWLDGERTFTEERFNTLLQAPGAWALVQADTLDTEEEATTEESDVNAVVDTDTTTRCAATLMHMLTSITERYQPLHSLIRRCAFIIQVQRPLLRQFLDRLIRHLDAFETMSTAFSRALPGDIASLSSNANTDAVRGVNGVTRVAKALLSASYVKRQLEEWAESSLFLNMAHEVVSLDHSSPIYRLMFPKHGKEDMDSANLISLLQRGLQRGAEAAATFRPLSKSFKDETQDGYSLASDDVSGIWDEYLSKFDSVVTRSTHALERLTVSEVLELLKPYILRRWDKDEDQETSENEPFENSIPSKELVPALAKLTTLLHHIVQILPPMLLLPVYRHIATSLSNAVVERILMPNARISQQFTPMQAKRFRLDVEQGWLHVAKELLTHPKVAARLSSNIPTGLGRNPENAWRLLIDAAQQL</sequence>
<protein>
    <submittedName>
        <fullName evidence="1">Rint-1 family protein</fullName>
    </submittedName>
</protein>